<dbReference type="InterPro" id="IPR035642">
    <property type="entry name" value="MraZ_N"/>
</dbReference>
<evidence type="ECO:0000256" key="2">
    <source>
        <dbReference type="ARBA" id="ARBA00022490"/>
    </source>
</evidence>
<dbReference type="CDD" id="cd16321">
    <property type="entry name" value="MraZ_C"/>
    <property type="match status" value="1"/>
</dbReference>
<proteinExistence type="inferred from homology"/>
<reference evidence="9 10" key="1">
    <citation type="submission" date="2019-03" db="EMBL/GenBank/DDBJ databases">
        <title>Genomic Encyclopedia of Type Strains, Phase IV (KMG-IV): sequencing the most valuable type-strain genomes for metagenomic binning, comparative biology and taxonomic classification.</title>
        <authorList>
            <person name="Goeker M."/>
        </authorList>
    </citation>
    <scope>NUCLEOTIDE SEQUENCE [LARGE SCALE GENOMIC DNA]</scope>
    <source>
        <strain evidence="9 10">DSM 16326</strain>
    </source>
</reference>
<dbReference type="PROSITE" id="PS51740">
    <property type="entry name" value="SPOVT_ABRB"/>
    <property type="match status" value="2"/>
</dbReference>
<dbReference type="PANTHER" id="PTHR34701">
    <property type="entry name" value="TRANSCRIPTIONAL REGULATOR MRAZ"/>
    <property type="match status" value="1"/>
</dbReference>
<sequence length="152" mass="17625">MFRGVNTLSLDAKGRMAMPSRYRDGVLEQSDGQLVITVDRSDPCLLLYPLPEWEEIERKLVRLGNLNATARRLQRLLIGHATELELDSHGRILIPPPLREFAKLDRRIALTGQGNKFEIWDEQTWNEQRDRWISQENEEESELSAELETLSL</sequence>
<evidence type="ECO:0000256" key="5">
    <source>
        <dbReference type="ARBA" id="ARBA00023125"/>
    </source>
</evidence>
<keyword evidence="3" id="KW-0677">Repeat</keyword>
<dbReference type="SUPFAM" id="SSF89447">
    <property type="entry name" value="AbrB/MazE/MraZ-like"/>
    <property type="match status" value="1"/>
</dbReference>
<dbReference type="OrthoDB" id="9807753at2"/>
<comment type="caution">
    <text evidence="9">The sequence shown here is derived from an EMBL/GenBank/DDBJ whole genome shotgun (WGS) entry which is preliminary data.</text>
</comment>
<keyword evidence="6 7" id="KW-0804">Transcription</keyword>
<gene>
    <name evidence="7" type="primary">mraZ</name>
    <name evidence="9" type="ORF">EDC23_1886</name>
</gene>
<keyword evidence="10" id="KW-1185">Reference proteome</keyword>
<dbReference type="InterPro" id="IPR035644">
    <property type="entry name" value="MraZ_C"/>
</dbReference>
<evidence type="ECO:0000256" key="6">
    <source>
        <dbReference type="ARBA" id="ARBA00023163"/>
    </source>
</evidence>
<dbReference type="CDD" id="cd16320">
    <property type="entry name" value="MraZ_N"/>
    <property type="match status" value="1"/>
</dbReference>
<organism evidence="9 10">
    <name type="scientific">Thiohalophilus thiocyanatoxydans</name>
    <dbReference type="NCBI Taxonomy" id="381308"/>
    <lineage>
        <taxon>Bacteria</taxon>
        <taxon>Pseudomonadati</taxon>
        <taxon>Pseudomonadota</taxon>
        <taxon>Gammaproteobacteria</taxon>
        <taxon>Thiohalomonadales</taxon>
        <taxon>Thiohalophilaceae</taxon>
        <taxon>Thiohalophilus</taxon>
    </lineage>
</organism>
<dbReference type="InterPro" id="IPR007159">
    <property type="entry name" value="SpoVT-AbrB_dom"/>
</dbReference>
<dbReference type="GO" id="GO:2000143">
    <property type="term" value="P:negative regulation of DNA-templated transcription initiation"/>
    <property type="evidence" value="ECO:0007669"/>
    <property type="project" value="TreeGrafter"/>
</dbReference>
<dbReference type="InterPro" id="IPR020603">
    <property type="entry name" value="MraZ_dom"/>
</dbReference>
<evidence type="ECO:0000313" key="10">
    <source>
        <dbReference type="Proteomes" id="UP000294914"/>
    </source>
</evidence>
<name>A0A4R8IU39_9GAMM</name>
<dbReference type="AlphaFoldDB" id="A0A4R8IU39"/>
<dbReference type="PANTHER" id="PTHR34701:SF1">
    <property type="entry name" value="TRANSCRIPTIONAL REGULATOR MRAZ"/>
    <property type="match status" value="1"/>
</dbReference>
<dbReference type="Pfam" id="PF02381">
    <property type="entry name" value="MraZ"/>
    <property type="match status" value="2"/>
</dbReference>
<dbReference type="GO" id="GO:0000976">
    <property type="term" value="F:transcription cis-regulatory region binding"/>
    <property type="evidence" value="ECO:0007669"/>
    <property type="project" value="TreeGrafter"/>
</dbReference>
<dbReference type="Gene3D" id="3.40.1550.20">
    <property type="entry name" value="Transcriptional regulator MraZ domain"/>
    <property type="match status" value="1"/>
</dbReference>
<accession>A0A4R8IU39</accession>
<comment type="subunit">
    <text evidence="7">Forms oligomers.</text>
</comment>
<comment type="subcellular location">
    <subcellularLocation>
        <location evidence="7">Cytoplasm</location>
        <location evidence="7">Nucleoid</location>
    </subcellularLocation>
</comment>
<evidence type="ECO:0000256" key="3">
    <source>
        <dbReference type="ARBA" id="ARBA00022737"/>
    </source>
</evidence>
<feature type="domain" description="SpoVT-AbrB" evidence="8">
    <location>
        <begin position="5"/>
        <end position="52"/>
    </location>
</feature>
<protein>
    <recommendedName>
        <fullName evidence="1 7">Transcriptional regulator MraZ</fullName>
    </recommendedName>
</protein>
<keyword evidence="4 7" id="KW-0805">Transcription regulation</keyword>
<dbReference type="NCBIfam" id="TIGR00242">
    <property type="entry name" value="division/cell wall cluster transcriptional repressor MraZ"/>
    <property type="match status" value="1"/>
</dbReference>
<keyword evidence="5 7" id="KW-0238">DNA-binding</keyword>
<feature type="domain" description="SpoVT-AbrB" evidence="8">
    <location>
        <begin position="81"/>
        <end position="124"/>
    </location>
</feature>
<evidence type="ECO:0000313" key="9">
    <source>
        <dbReference type="EMBL" id="TDY01139.1"/>
    </source>
</evidence>
<evidence type="ECO:0000256" key="4">
    <source>
        <dbReference type="ARBA" id="ARBA00023015"/>
    </source>
</evidence>
<keyword evidence="2 7" id="KW-0963">Cytoplasm</keyword>
<dbReference type="InterPro" id="IPR037914">
    <property type="entry name" value="SpoVT-AbrB_sf"/>
</dbReference>
<dbReference type="GO" id="GO:0005737">
    <property type="term" value="C:cytoplasm"/>
    <property type="evidence" value="ECO:0007669"/>
    <property type="project" value="UniProtKB-UniRule"/>
</dbReference>
<evidence type="ECO:0000259" key="8">
    <source>
        <dbReference type="PROSITE" id="PS51740"/>
    </source>
</evidence>
<dbReference type="GO" id="GO:0009295">
    <property type="term" value="C:nucleoid"/>
    <property type="evidence" value="ECO:0007669"/>
    <property type="project" value="UniProtKB-SubCell"/>
</dbReference>
<evidence type="ECO:0000256" key="7">
    <source>
        <dbReference type="HAMAP-Rule" id="MF_01008"/>
    </source>
</evidence>
<dbReference type="RefSeq" id="WP_134083824.1">
    <property type="nucleotide sequence ID" value="NZ_SOQX01000004.1"/>
</dbReference>
<dbReference type="Proteomes" id="UP000294914">
    <property type="component" value="Unassembled WGS sequence"/>
</dbReference>
<comment type="similarity">
    <text evidence="7">Belongs to the MraZ family.</text>
</comment>
<evidence type="ECO:0000256" key="1">
    <source>
        <dbReference type="ARBA" id="ARBA00013860"/>
    </source>
</evidence>
<dbReference type="InterPro" id="IPR038619">
    <property type="entry name" value="MraZ_sf"/>
</dbReference>
<dbReference type="EMBL" id="SOQX01000004">
    <property type="protein sequence ID" value="TDY01139.1"/>
    <property type="molecule type" value="Genomic_DNA"/>
</dbReference>
<dbReference type="InterPro" id="IPR003444">
    <property type="entry name" value="MraZ"/>
</dbReference>
<dbReference type="GO" id="GO:0003700">
    <property type="term" value="F:DNA-binding transcription factor activity"/>
    <property type="evidence" value="ECO:0007669"/>
    <property type="project" value="UniProtKB-UniRule"/>
</dbReference>
<dbReference type="HAMAP" id="MF_01008">
    <property type="entry name" value="MraZ"/>
    <property type="match status" value="1"/>
</dbReference>